<name>A0A183PGW5_9TREM</name>
<dbReference type="InterPro" id="IPR036398">
    <property type="entry name" value="CA_dom_sf"/>
</dbReference>
<sequence>MFTNSCNVCLSYQSNHLLIFFFSSHQGPSNWGQTALMAITSDIWSACYQGKMQSPINISTKHLIDVEIVNTGQDLQMKFLDSTTIIIFSEGPLVYDYKLFGAIIKFGSRSSRGSDHQIDGIAFPAEVEILTLLDKVFNCCV</sequence>
<dbReference type="InterPro" id="IPR001148">
    <property type="entry name" value="CA_dom"/>
</dbReference>
<dbReference type="Proteomes" id="UP000269396">
    <property type="component" value="Unassembled WGS sequence"/>
</dbReference>
<dbReference type="AlphaFoldDB" id="A0A183PGW5"/>
<proteinExistence type="predicted"/>
<evidence type="ECO:0000313" key="2">
    <source>
        <dbReference type="Proteomes" id="UP000269396"/>
    </source>
</evidence>
<dbReference type="Pfam" id="PF00194">
    <property type="entry name" value="Carb_anhydrase"/>
    <property type="match status" value="1"/>
</dbReference>
<evidence type="ECO:0000313" key="1">
    <source>
        <dbReference type="EMBL" id="VDP63915.1"/>
    </source>
</evidence>
<reference evidence="1 2" key="1">
    <citation type="submission" date="2018-11" db="EMBL/GenBank/DDBJ databases">
        <authorList>
            <consortium name="Pathogen Informatics"/>
        </authorList>
    </citation>
    <scope>NUCLEOTIDE SEQUENCE [LARGE SCALE GENOMIC DNA]</scope>
    <source>
        <strain>Denwood</strain>
        <strain evidence="2">Zambia</strain>
    </source>
</reference>
<organism evidence="1 2">
    <name type="scientific">Schistosoma mattheei</name>
    <dbReference type="NCBI Taxonomy" id="31246"/>
    <lineage>
        <taxon>Eukaryota</taxon>
        <taxon>Metazoa</taxon>
        <taxon>Spiralia</taxon>
        <taxon>Lophotrochozoa</taxon>
        <taxon>Platyhelminthes</taxon>
        <taxon>Trematoda</taxon>
        <taxon>Digenea</taxon>
        <taxon>Strigeidida</taxon>
        <taxon>Schistosomatoidea</taxon>
        <taxon>Schistosomatidae</taxon>
        <taxon>Schistosoma</taxon>
    </lineage>
</organism>
<dbReference type="STRING" id="31246.A0A183PGW5"/>
<keyword evidence="2" id="KW-1185">Reference proteome</keyword>
<protein>
    <submittedName>
        <fullName evidence="1">Uncharacterized protein</fullName>
    </submittedName>
</protein>
<dbReference type="Gene3D" id="3.10.200.10">
    <property type="entry name" value="Alpha carbonic anhydrase"/>
    <property type="match status" value="1"/>
</dbReference>
<dbReference type="EMBL" id="UZAL01033694">
    <property type="protein sequence ID" value="VDP63915.1"/>
    <property type="molecule type" value="Genomic_DNA"/>
</dbReference>
<gene>
    <name evidence="1" type="ORF">SMTD_LOCUS13601</name>
</gene>
<dbReference type="PROSITE" id="PS51144">
    <property type="entry name" value="ALPHA_CA_2"/>
    <property type="match status" value="1"/>
</dbReference>
<dbReference type="SUPFAM" id="SSF51069">
    <property type="entry name" value="Carbonic anhydrase"/>
    <property type="match status" value="1"/>
</dbReference>
<accession>A0A183PGW5</accession>